<gene>
    <name evidence="13" type="ORF">EJ05DRAFT_480164</name>
</gene>
<evidence type="ECO:0000313" key="13">
    <source>
        <dbReference type="EMBL" id="KAF2753688.1"/>
    </source>
</evidence>
<dbReference type="GO" id="GO:0005743">
    <property type="term" value="C:mitochondrial inner membrane"/>
    <property type="evidence" value="ECO:0007669"/>
    <property type="project" value="UniProtKB-SubCell"/>
</dbReference>
<evidence type="ECO:0000256" key="8">
    <source>
        <dbReference type="ARBA" id="ARBA00022989"/>
    </source>
</evidence>
<evidence type="ECO:0000256" key="6">
    <source>
        <dbReference type="ARBA" id="ARBA00022792"/>
    </source>
</evidence>
<dbReference type="PANTHER" id="PTHR12980:SF0">
    <property type="entry name" value="CYTOCHROME B-C1 COMPLEX SUBUNIT 9"/>
    <property type="match status" value="1"/>
</dbReference>
<dbReference type="Pfam" id="PF05365">
    <property type="entry name" value="UCR_UQCRX_QCR9"/>
    <property type="match status" value="1"/>
</dbReference>
<dbReference type="EMBL" id="ML996583">
    <property type="protein sequence ID" value="KAF2753688.1"/>
    <property type="molecule type" value="Genomic_DNA"/>
</dbReference>
<dbReference type="InterPro" id="IPR036656">
    <property type="entry name" value="QCR9_sf"/>
</dbReference>
<proteinExistence type="inferred from homology"/>
<comment type="function">
    <text evidence="12">Component of the ubiquinol-cytochrome c oxidoreductase, a multisubunit transmembrane complex that is part of the mitochondrial electron transport chain which drives oxidative phosphorylation. The complex plays an important role in the uptake of multiple carbon sources present in different host niches.</text>
</comment>
<protein>
    <recommendedName>
        <fullName evidence="11 12">Complex III subunit 9</fullName>
    </recommendedName>
</protein>
<dbReference type="GeneID" id="54485873"/>
<dbReference type="OrthoDB" id="44067at2759"/>
<organism evidence="13 14">
    <name type="scientific">Pseudovirgaria hyperparasitica</name>
    <dbReference type="NCBI Taxonomy" id="470096"/>
    <lineage>
        <taxon>Eukaryota</taxon>
        <taxon>Fungi</taxon>
        <taxon>Dikarya</taxon>
        <taxon>Ascomycota</taxon>
        <taxon>Pezizomycotina</taxon>
        <taxon>Dothideomycetes</taxon>
        <taxon>Dothideomycetes incertae sedis</taxon>
        <taxon>Acrospermales</taxon>
        <taxon>Acrospermaceae</taxon>
        <taxon>Pseudovirgaria</taxon>
    </lineage>
</organism>
<dbReference type="SUPFAM" id="SSF81514">
    <property type="entry name" value="Subunit X (non-heme 7 kDa protein) of cytochrome bc1 complex (Ubiquinol-cytochrome c reductase)"/>
    <property type="match status" value="1"/>
</dbReference>
<dbReference type="Gene3D" id="1.20.5.260">
    <property type="entry name" value="Cytochrome b-c1 complex subunit 9"/>
    <property type="match status" value="1"/>
</dbReference>
<sequence length="70" mass="7987">MPLSNTIYNSLFRRNTTMLFTVFATAFGIQLAFDTGSERLWSAINRGRQWQDVKPIVMARAEGGDDDEEE</sequence>
<evidence type="ECO:0000256" key="4">
    <source>
        <dbReference type="ARBA" id="ARBA00022660"/>
    </source>
</evidence>
<evidence type="ECO:0000256" key="7">
    <source>
        <dbReference type="ARBA" id="ARBA00022982"/>
    </source>
</evidence>
<keyword evidence="8" id="KW-1133">Transmembrane helix</keyword>
<evidence type="ECO:0000256" key="10">
    <source>
        <dbReference type="ARBA" id="ARBA00023136"/>
    </source>
</evidence>
<dbReference type="Proteomes" id="UP000799437">
    <property type="component" value="Unassembled WGS sequence"/>
</dbReference>
<keyword evidence="4 12" id="KW-0679">Respiratory chain</keyword>
<evidence type="ECO:0000256" key="12">
    <source>
        <dbReference type="RuleBase" id="RU368056"/>
    </source>
</evidence>
<evidence type="ECO:0000256" key="3">
    <source>
        <dbReference type="ARBA" id="ARBA00022448"/>
    </source>
</evidence>
<evidence type="ECO:0000256" key="5">
    <source>
        <dbReference type="ARBA" id="ARBA00022692"/>
    </source>
</evidence>
<keyword evidence="6 12" id="KW-0999">Mitochondrion inner membrane</keyword>
<dbReference type="RefSeq" id="XP_033596139.1">
    <property type="nucleotide sequence ID" value="XM_033744819.1"/>
</dbReference>
<evidence type="ECO:0000256" key="2">
    <source>
        <dbReference type="ARBA" id="ARBA00007856"/>
    </source>
</evidence>
<keyword evidence="7 12" id="KW-0249">Electron transport</keyword>
<dbReference type="GO" id="GO:0006122">
    <property type="term" value="P:mitochondrial electron transport, ubiquinol to cytochrome c"/>
    <property type="evidence" value="ECO:0007669"/>
    <property type="project" value="UniProtKB-UniRule"/>
</dbReference>
<evidence type="ECO:0000313" key="14">
    <source>
        <dbReference type="Proteomes" id="UP000799437"/>
    </source>
</evidence>
<name>A0A6A6VSP1_9PEZI</name>
<dbReference type="PANTHER" id="PTHR12980">
    <property type="entry name" value="UBIQUINOL-CYTOCHROME C REDUCTASE COMPLEX, SUBUNIT X"/>
    <property type="match status" value="1"/>
</dbReference>
<evidence type="ECO:0000256" key="9">
    <source>
        <dbReference type="ARBA" id="ARBA00023128"/>
    </source>
</evidence>
<keyword evidence="10" id="KW-0472">Membrane</keyword>
<keyword evidence="3 12" id="KW-0813">Transport</keyword>
<dbReference type="AlphaFoldDB" id="A0A6A6VSP1"/>
<evidence type="ECO:0000256" key="11">
    <source>
        <dbReference type="ARBA" id="ARBA00044247"/>
    </source>
</evidence>
<keyword evidence="14" id="KW-1185">Reference proteome</keyword>
<keyword evidence="5" id="KW-0812">Transmembrane</keyword>
<evidence type="ECO:0000256" key="1">
    <source>
        <dbReference type="ARBA" id="ARBA00004434"/>
    </source>
</evidence>
<comment type="similarity">
    <text evidence="2 12">Belongs to the UQCR10/QCR9 family.</text>
</comment>
<comment type="subcellular location">
    <subcellularLocation>
        <location evidence="1 12">Mitochondrion inner membrane</location>
        <topology evidence="1 12">Single-pass membrane protein</topology>
    </subcellularLocation>
</comment>
<dbReference type="InterPro" id="IPR008027">
    <property type="entry name" value="QCR9"/>
</dbReference>
<dbReference type="FunFam" id="1.20.5.260:FF:000001">
    <property type="entry name" value="Cytochrome b-c1 complex subunit 9"/>
    <property type="match status" value="1"/>
</dbReference>
<accession>A0A6A6VSP1</accession>
<comment type="subunit">
    <text evidence="12">Component of the ubiquinol-cytochrome c oxidoreductase (cytochrome b-c1 complex, complex III, CIII), a multisubunit enzyme composed of 3 respiratory subunits cytochrome b, cytochrome c1 and Rieske protein, 2 core protein subunits, and additional low-molecular weight protein subunits.</text>
</comment>
<reference evidence="13" key="1">
    <citation type="journal article" date="2020" name="Stud. Mycol.">
        <title>101 Dothideomycetes genomes: a test case for predicting lifestyles and emergence of pathogens.</title>
        <authorList>
            <person name="Haridas S."/>
            <person name="Albert R."/>
            <person name="Binder M."/>
            <person name="Bloem J."/>
            <person name="Labutti K."/>
            <person name="Salamov A."/>
            <person name="Andreopoulos B."/>
            <person name="Baker S."/>
            <person name="Barry K."/>
            <person name="Bills G."/>
            <person name="Bluhm B."/>
            <person name="Cannon C."/>
            <person name="Castanera R."/>
            <person name="Culley D."/>
            <person name="Daum C."/>
            <person name="Ezra D."/>
            <person name="Gonzalez J."/>
            <person name="Henrissat B."/>
            <person name="Kuo A."/>
            <person name="Liang C."/>
            <person name="Lipzen A."/>
            <person name="Lutzoni F."/>
            <person name="Magnuson J."/>
            <person name="Mondo S."/>
            <person name="Nolan M."/>
            <person name="Ohm R."/>
            <person name="Pangilinan J."/>
            <person name="Park H.-J."/>
            <person name="Ramirez L."/>
            <person name="Alfaro M."/>
            <person name="Sun H."/>
            <person name="Tritt A."/>
            <person name="Yoshinaga Y."/>
            <person name="Zwiers L.-H."/>
            <person name="Turgeon B."/>
            <person name="Goodwin S."/>
            <person name="Spatafora J."/>
            <person name="Crous P."/>
            <person name="Grigoriev I."/>
        </authorList>
    </citation>
    <scope>NUCLEOTIDE SEQUENCE</scope>
    <source>
        <strain evidence="13">CBS 121739</strain>
    </source>
</reference>
<dbReference type="GO" id="GO:0045275">
    <property type="term" value="C:respiratory chain complex III"/>
    <property type="evidence" value="ECO:0007669"/>
    <property type="project" value="UniProtKB-UniRule"/>
</dbReference>
<keyword evidence="9 12" id="KW-0496">Mitochondrion</keyword>